<keyword evidence="2" id="KW-0863">Zinc-finger</keyword>
<evidence type="ECO:0000259" key="5">
    <source>
        <dbReference type="Pfam" id="PF12148"/>
    </source>
</evidence>
<dbReference type="InterPro" id="IPR021991">
    <property type="entry name" value="TTD_dom"/>
</dbReference>
<dbReference type="GO" id="GO:0044027">
    <property type="term" value="P:negative regulation of gene expression via chromosomal CpG island methylation"/>
    <property type="evidence" value="ECO:0007669"/>
    <property type="project" value="TreeGrafter"/>
</dbReference>
<dbReference type="InterPro" id="IPR011011">
    <property type="entry name" value="Znf_FYVE_PHD"/>
</dbReference>
<dbReference type="GO" id="GO:0016567">
    <property type="term" value="P:protein ubiquitination"/>
    <property type="evidence" value="ECO:0007669"/>
    <property type="project" value="TreeGrafter"/>
</dbReference>
<dbReference type="AlphaFoldDB" id="A0AAW2H9M1"/>
<sequence length="237" mass="27699">MKRNRDDSGRKCPQYYKIGDKVEAVKLNIGAWFNADIIDIYPTARCECFEQCQCLFKILFESDEDKVEIAERTLDEIRQVTYSSLDWDSLKPGMKVVINYNIENPDKWGYWYDYIIDFVTKRDCITYVKGTLLVGYNGVTDKIPVEINSDKVLDVLEIRPHATVTEKEMEDYETGVKPEYCKSCKNKPKAKCRKCCCCKCGMKKDFQLTVLCDECADWYHIYCVNPPLTRIPDDDDW</sequence>
<feature type="domain" description="PHD-type" evidence="4">
    <location>
        <begin position="197"/>
        <end position="237"/>
    </location>
</feature>
<dbReference type="EMBL" id="JARGDH010000005">
    <property type="protein sequence ID" value="KAL0266427.1"/>
    <property type="molecule type" value="Genomic_DNA"/>
</dbReference>
<feature type="domain" description="UHRF1 tandem tudor" evidence="5">
    <location>
        <begin position="14"/>
        <end position="138"/>
    </location>
</feature>
<protein>
    <recommendedName>
        <fullName evidence="7">PHD-type domain-containing protein</fullName>
    </recommendedName>
</protein>
<proteinExistence type="predicted"/>
<keyword evidence="3" id="KW-0862">Zinc</keyword>
<gene>
    <name evidence="6" type="ORF">PYX00_008963</name>
</gene>
<dbReference type="GO" id="GO:0008270">
    <property type="term" value="F:zinc ion binding"/>
    <property type="evidence" value="ECO:0007669"/>
    <property type="project" value="UniProtKB-KW"/>
</dbReference>
<dbReference type="Gene3D" id="2.30.30.140">
    <property type="match status" value="1"/>
</dbReference>
<dbReference type="PANTHER" id="PTHR14140:SF45">
    <property type="entry name" value="RING-TYPE E3 UBIQUITIN TRANSFERASE"/>
    <property type="match status" value="1"/>
</dbReference>
<evidence type="ECO:0000256" key="2">
    <source>
        <dbReference type="ARBA" id="ARBA00022771"/>
    </source>
</evidence>
<dbReference type="GO" id="GO:0061630">
    <property type="term" value="F:ubiquitin protein ligase activity"/>
    <property type="evidence" value="ECO:0007669"/>
    <property type="project" value="TreeGrafter"/>
</dbReference>
<dbReference type="Pfam" id="PF00628">
    <property type="entry name" value="PHD"/>
    <property type="match status" value="1"/>
</dbReference>
<organism evidence="6">
    <name type="scientific">Menopon gallinae</name>
    <name type="common">poultry shaft louse</name>
    <dbReference type="NCBI Taxonomy" id="328185"/>
    <lineage>
        <taxon>Eukaryota</taxon>
        <taxon>Metazoa</taxon>
        <taxon>Ecdysozoa</taxon>
        <taxon>Arthropoda</taxon>
        <taxon>Hexapoda</taxon>
        <taxon>Insecta</taxon>
        <taxon>Pterygota</taxon>
        <taxon>Neoptera</taxon>
        <taxon>Paraneoptera</taxon>
        <taxon>Psocodea</taxon>
        <taxon>Troctomorpha</taxon>
        <taxon>Phthiraptera</taxon>
        <taxon>Amblycera</taxon>
        <taxon>Menoponidae</taxon>
        <taxon>Menopon</taxon>
    </lineage>
</organism>
<accession>A0AAW2H9M1</accession>
<dbReference type="InterPro" id="IPR045134">
    <property type="entry name" value="UHRF1/2-like"/>
</dbReference>
<dbReference type="PANTHER" id="PTHR14140">
    <property type="entry name" value="E3 UBIQUITIN-PROTEIN LIGASE UHRF-RELATED"/>
    <property type="match status" value="1"/>
</dbReference>
<dbReference type="Gene3D" id="2.30.30.1150">
    <property type="match status" value="1"/>
</dbReference>
<dbReference type="SUPFAM" id="SSF57903">
    <property type="entry name" value="FYVE/PHD zinc finger"/>
    <property type="match status" value="1"/>
</dbReference>
<dbReference type="InterPro" id="IPR019787">
    <property type="entry name" value="Znf_PHD-finger"/>
</dbReference>
<evidence type="ECO:0000259" key="4">
    <source>
        <dbReference type="Pfam" id="PF00628"/>
    </source>
</evidence>
<comment type="caution">
    <text evidence="6">The sequence shown here is derived from an EMBL/GenBank/DDBJ whole genome shotgun (WGS) entry which is preliminary data.</text>
</comment>
<evidence type="ECO:0000313" key="6">
    <source>
        <dbReference type="EMBL" id="KAL0266427.1"/>
    </source>
</evidence>
<reference evidence="6" key="1">
    <citation type="journal article" date="2024" name="Gigascience">
        <title>Chromosome-level genome of the poultry shaft louse Menopon gallinae provides insight into the host-switching and adaptive evolution of parasitic lice.</title>
        <authorList>
            <person name="Xu Y."/>
            <person name="Ma L."/>
            <person name="Liu S."/>
            <person name="Liang Y."/>
            <person name="Liu Q."/>
            <person name="He Z."/>
            <person name="Tian L."/>
            <person name="Duan Y."/>
            <person name="Cai W."/>
            <person name="Li H."/>
            <person name="Song F."/>
        </authorList>
    </citation>
    <scope>NUCLEOTIDE SEQUENCE</scope>
    <source>
        <strain evidence="6">Cailab_2023a</strain>
    </source>
</reference>
<dbReference type="Pfam" id="PF12148">
    <property type="entry name" value="TTD"/>
    <property type="match status" value="1"/>
</dbReference>
<name>A0AAW2H9M1_9NEOP</name>
<keyword evidence="1" id="KW-0479">Metal-binding</keyword>
<evidence type="ECO:0000256" key="1">
    <source>
        <dbReference type="ARBA" id="ARBA00022723"/>
    </source>
</evidence>
<evidence type="ECO:0008006" key="7">
    <source>
        <dbReference type="Google" id="ProtNLM"/>
    </source>
</evidence>
<evidence type="ECO:0000256" key="3">
    <source>
        <dbReference type="ARBA" id="ARBA00022833"/>
    </source>
</evidence>